<evidence type="ECO:0000256" key="1">
    <source>
        <dbReference type="ARBA" id="ARBA00023002"/>
    </source>
</evidence>
<dbReference type="GO" id="GO:0016705">
    <property type="term" value="F:oxidoreductase activity, acting on paired donors, with incorporation or reduction of molecular oxygen"/>
    <property type="evidence" value="ECO:0007669"/>
    <property type="project" value="InterPro"/>
</dbReference>
<dbReference type="InterPro" id="IPR011251">
    <property type="entry name" value="Luciferase-like_dom"/>
</dbReference>
<evidence type="ECO:0000259" key="2">
    <source>
        <dbReference type="Pfam" id="PF00296"/>
    </source>
</evidence>
<keyword evidence="1" id="KW-0560">Oxidoreductase</keyword>
<sequence>MFDCDREPEELVGFAQALDVLRVDDFWLVEDLGWGGAIASAAAVLASTQRLRVGIGIVPAPLRNPALLAMEAATLARLYPGRFVTGIGHGVSEWMAQVGASTPQKLALLEETIRAVRSLLRGGPVTLDGRAVHLRDVQLWHPPAEPPAILAGVVRPRSLELSGRVADGTIVAEGHGPREVAAALAHIDKGRAAPGAPARHELTVFTYLCADDDAARVRAATDRIVATQAAWLGVEPADVFVIAGPAATAAKAVRTLWDAGAQTVVLRPLGDDRLGQVRAVLAALDSPAEGA</sequence>
<dbReference type="Gene3D" id="3.20.20.30">
    <property type="entry name" value="Luciferase-like domain"/>
    <property type="match status" value="1"/>
</dbReference>
<accession>A0A917X017</accession>
<keyword evidence="4" id="KW-1185">Reference proteome</keyword>
<feature type="domain" description="Luciferase-like" evidence="2">
    <location>
        <begin position="8"/>
        <end position="269"/>
    </location>
</feature>
<dbReference type="CDD" id="cd01097">
    <property type="entry name" value="Tetrahydromethanopterin_reductase"/>
    <property type="match status" value="1"/>
</dbReference>
<evidence type="ECO:0000313" key="4">
    <source>
        <dbReference type="Proteomes" id="UP000642070"/>
    </source>
</evidence>
<proteinExistence type="predicted"/>
<comment type="caution">
    <text evidence="3">The sequence shown here is derived from an EMBL/GenBank/DDBJ whole genome shotgun (WGS) entry which is preliminary data.</text>
</comment>
<dbReference type="EMBL" id="BMPI01000034">
    <property type="protein sequence ID" value="GGM52061.1"/>
    <property type="molecule type" value="Genomic_DNA"/>
</dbReference>
<dbReference type="InterPro" id="IPR036661">
    <property type="entry name" value="Luciferase-like_sf"/>
</dbReference>
<dbReference type="InterPro" id="IPR050564">
    <property type="entry name" value="F420-G6PD/mer"/>
</dbReference>
<dbReference type="PANTHER" id="PTHR43244">
    <property type="match status" value="1"/>
</dbReference>
<dbReference type="PANTHER" id="PTHR43244:SF1">
    <property type="entry name" value="5,10-METHYLENETETRAHYDROMETHANOPTERIN REDUCTASE"/>
    <property type="match status" value="1"/>
</dbReference>
<dbReference type="AlphaFoldDB" id="A0A917X017"/>
<dbReference type="SUPFAM" id="SSF51679">
    <property type="entry name" value="Bacterial luciferase-like"/>
    <property type="match status" value="1"/>
</dbReference>
<organism evidence="3 4">
    <name type="scientific">Dactylosporangium sucinum</name>
    <dbReference type="NCBI Taxonomy" id="1424081"/>
    <lineage>
        <taxon>Bacteria</taxon>
        <taxon>Bacillati</taxon>
        <taxon>Actinomycetota</taxon>
        <taxon>Actinomycetes</taxon>
        <taxon>Micromonosporales</taxon>
        <taxon>Micromonosporaceae</taxon>
        <taxon>Dactylosporangium</taxon>
    </lineage>
</organism>
<dbReference type="Proteomes" id="UP000642070">
    <property type="component" value="Unassembled WGS sequence"/>
</dbReference>
<reference evidence="3" key="2">
    <citation type="submission" date="2020-09" db="EMBL/GenBank/DDBJ databases">
        <authorList>
            <person name="Sun Q."/>
            <person name="Ohkuma M."/>
        </authorList>
    </citation>
    <scope>NUCLEOTIDE SEQUENCE</scope>
    <source>
        <strain evidence="3">JCM 19831</strain>
    </source>
</reference>
<protein>
    <submittedName>
        <fullName evidence="3">Oxidoreductase</fullName>
    </submittedName>
</protein>
<dbReference type="Pfam" id="PF00296">
    <property type="entry name" value="Bac_luciferase"/>
    <property type="match status" value="1"/>
</dbReference>
<gene>
    <name evidence="3" type="ORF">GCM10007977_062160</name>
</gene>
<evidence type="ECO:0000313" key="3">
    <source>
        <dbReference type="EMBL" id="GGM52061.1"/>
    </source>
</evidence>
<name>A0A917X017_9ACTN</name>
<reference evidence="3" key="1">
    <citation type="journal article" date="2014" name="Int. J. Syst. Evol. Microbiol.">
        <title>Complete genome sequence of Corynebacterium casei LMG S-19264T (=DSM 44701T), isolated from a smear-ripened cheese.</title>
        <authorList>
            <consortium name="US DOE Joint Genome Institute (JGI-PGF)"/>
            <person name="Walter F."/>
            <person name="Albersmeier A."/>
            <person name="Kalinowski J."/>
            <person name="Ruckert C."/>
        </authorList>
    </citation>
    <scope>NUCLEOTIDE SEQUENCE</scope>
    <source>
        <strain evidence="3">JCM 19831</strain>
    </source>
</reference>